<keyword evidence="4" id="KW-1185">Reference proteome</keyword>
<name>A0A941B0U1_9ACTN</name>
<keyword evidence="1" id="KW-0175">Coiled coil</keyword>
<reference evidence="3" key="1">
    <citation type="submission" date="2021-04" db="EMBL/GenBank/DDBJ databases">
        <title>Genome seq and assembly of Streptomyces sp. RG38.</title>
        <authorList>
            <person name="Chhetri G."/>
        </authorList>
    </citation>
    <scope>NUCLEOTIDE SEQUENCE</scope>
    <source>
        <strain evidence="3">RG38</strain>
    </source>
</reference>
<gene>
    <name evidence="3" type="ORF">J5Y05_29100</name>
</gene>
<organism evidence="3 4">
    <name type="scientific">Streptomyces tagetis</name>
    <dbReference type="NCBI Taxonomy" id="2820809"/>
    <lineage>
        <taxon>Bacteria</taxon>
        <taxon>Bacillati</taxon>
        <taxon>Actinomycetota</taxon>
        <taxon>Actinomycetes</taxon>
        <taxon>Kitasatosporales</taxon>
        <taxon>Streptomycetaceae</taxon>
        <taxon>Streptomyces</taxon>
    </lineage>
</organism>
<protein>
    <recommendedName>
        <fullName evidence="5">Cytochrome C oxidase subunit I</fullName>
    </recommendedName>
</protein>
<dbReference type="Proteomes" id="UP000677875">
    <property type="component" value="Unassembled WGS sequence"/>
</dbReference>
<feature type="coiled-coil region" evidence="1">
    <location>
        <begin position="7"/>
        <end position="34"/>
    </location>
</feature>
<evidence type="ECO:0008006" key="5">
    <source>
        <dbReference type="Google" id="ProtNLM"/>
    </source>
</evidence>
<evidence type="ECO:0000313" key="4">
    <source>
        <dbReference type="Proteomes" id="UP000677875"/>
    </source>
</evidence>
<keyword evidence="2" id="KW-1133">Transmembrane helix</keyword>
<keyword evidence="2" id="KW-0472">Membrane</keyword>
<evidence type="ECO:0000313" key="3">
    <source>
        <dbReference type="EMBL" id="MBQ0830514.1"/>
    </source>
</evidence>
<feature type="transmembrane region" description="Helical" evidence="2">
    <location>
        <begin position="80"/>
        <end position="100"/>
    </location>
</feature>
<evidence type="ECO:0000256" key="2">
    <source>
        <dbReference type="SAM" id="Phobius"/>
    </source>
</evidence>
<proteinExistence type="predicted"/>
<dbReference type="AlphaFoldDB" id="A0A941B0U1"/>
<accession>A0A941B0U1</accession>
<keyword evidence="2" id="KW-0812">Transmembrane</keyword>
<sequence>MLRLEGYLLWQAEVEQARKEAEAMADRLEWLTSAQREAVVDCFAERQLQLSRRFLERTALRARSLRGEYEQRYALLRARLCALTLLGFTAAVLLLCLVAGR</sequence>
<dbReference type="EMBL" id="JAGPNL010000011">
    <property type="protein sequence ID" value="MBQ0830514.1"/>
    <property type="molecule type" value="Genomic_DNA"/>
</dbReference>
<evidence type="ECO:0000256" key="1">
    <source>
        <dbReference type="SAM" id="Coils"/>
    </source>
</evidence>
<comment type="caution">
    <text evidence="3">The sequence shown here is derived from an EMBL/GenBank/DDBJ whole genome shotgun (WGS) entry which is preliminary data.</text>
</comment>